<dbReference type="EMBL" id="JAXCLW010000004">
    <property type="protein sequence ID" value="MDY0884405.1"/>
    <property type="molecule type" value="Genomic_DNA"/>
</dbReference>
<evidence type="ECO:0000259" key="5">
    <source>
        <dbReference type="PROSITE" id="PS50931"/>
    </source>
</evidence>
<evidence type="ECO:0000313" key="6">
    <source>
        <dbReference type="EMBL" id="MDY0884405.1"/>
    </source>
</evidence>
<dbReference type="Gene3D" id="1.10.10.10">
    <property type="entry name" value="Winged helix-like DNA-binding domain superfamily/Winged helix DNA-binding domain"/>
    <property type="match status" value="1"/>
</dbReference>
<dbReference type="PROSITE" id="PS50931">
    <property type="entry name" value="HTH_LYSR"/>
    <property type="match status" value="1"/>
</dbReference>
<dbReference type="InterPro" id="IPR058163">
    <property type="entry name" value="LysR-type_TF_proteobact-type"/>
</dbReference>
<sequence length="315" mass="34425">MCRRSLPLNALRAFEVAARHKSLAKAAEELSVTPAAIHHQVKSLEVLLGVTLFVRSGNALTLTKAATAALPTLEGAFDLLSLATEKMRQHESGGTLSLAVCPSFAQKWLIPRLNRFREDFEGIELRISTTTNIPDLNSSEVDIAIGYGPEDRFRYQGVLADRLMGDEILPVCSPDFRKRHRLKGETDFLDLVLLHDDRALFEQGIDWNSWLSATGISSDSLVDNIRFDSTALAIDAALAGQGVALARLSLVADDLAEGRLVRLSKKTLTVNGGYFISNLELISEQPKVIAFKEWIFAEISLGKVRAATPKTAAVA</sequence>
<dbReference type="InterPro" id="IPR000847">
    <property type="entry name" value="LysR_HTH_N"/>
</dbReference>
<feature type="domain" description="HTH lysR-type" evidence="5">
    <location>
        <begin position="6"/>
        <end position="63"/>
    </location>
</feature>
<name>A0ABU5EFV9_9PROT</name>
<dbReference type="Gene3D" id="3.40.190.10">
    <property type="entry name" value="Periplasmic binding protein-like II"/>
    <property type="match status" value="2"/>
</dbReference>
<comment type="caution">
    <text evidence="6">The sequence shown here is derived from an EMBL/GenBank/DDBJ whole genome shotgun (WGS) entry which is preliminary data.</text>
</comment>
<organism evidence="6 7">
    <name type="scientific">Dongia soli</name>
    <dbReference type="NCBI Taxonomy" id="600628"/>
    <lineage>
        <taxon>Bacteria</taxon>
        <taxon>Pseudomonadati</taxon>
        <taxon>Pseudomonadota</taxon>
        <taxon>Alphaproteobacteria</taxon>
        <taxon>Rhodospirillales</taxon>
        <taxon>Dongiaceae</taxon>
        <taxon>Dongia</taxon>
    </lineage>
</organism>
<evidence type="ECO:0000256" key="1">
    <source>
        <dbReference type="ARBA" id="ARBA00009437"/>
    </source>
</evidence>
<accession>A0ABU5EFV9</accession>
<dbReference type="PANTHER" id="PTHR30537">
    <property type="entry name" value="HTH-TYPE TRANSCRIPTIONAL REGULATOR"/>
    <property type="match status" value="1"/>
</dbReference>
<dbReference type="Pfam" id="PF03466">
    <property type="entry name" value="LysR_substrate"/>
    <property type="match status" value="1"/>
</dbReference>
<evidence type="ECO:0000313" key="7">
    <source>
        <dbReference type="Proteomes" id="UP001279642"/>
    </source>
</evidence>
<dbReference type="SUPFAM" id="SSF46785">
    <property type="entry name" value="Winged helix' DNA-binding domain"/>
    <property type="match status" value="1"/>
</dbReference>
<gene>
    <name evidence="6" type="ORF">SMD27_16295</name>
</gene>
<dbReference type="Pfam" id="PF00126">
    <property type="entry name" value="HTH_1"/>
    <property type="match status" value="1"/>
</dbReference>
<dbReference type="InterPro" id="IPR036390">
    <property type="entry name" value="WH_DNA-bd_sf"/>
</dbReference>
<evidence type="ECO:0000256" key="3">
    <source>
        <dbReference type="ARBA" id="ARBA00023125"/>
    </source>
</evidence>
<dbReference type="Proteomes" id="UP001279642">
    <property type="component" value="Unassembled WGS sequence"/>
</dbReference>
<dbReference type="CDD" id="cd08432">
    <property type="entry name" value="PBP2_GcdR_TrpI_HvrB_AmpR_like"/>
    <property type="match status" value="1"/>
</dbReference>
<reference evidence="6 7" key="1">
    <citation type="journal article" date="2016" name="Antonie Van Leeuwenhoek">
        <title>Dongia soli sp. nov., isolated from soil from Dokdo, Korea.</title>
        <authorList>
            <person name="Kim D.U."/>
            <person name="Lee H."/>
            <person name="Kim H."/>
            <person name="Kim S.G."/>
            <person name="Ka J.O."/>
        </authorList>
    </citation>
    <scope>NUCLEOTIDE SEQUENCE [LARGE SCALE GENOMIC DNA]</scope>
    <source>
        <strain evidence="6 7">D78</strain>
    </source>
</reference>
<evidence type="ECO:0000256" key="4">
    <source>
        <dbReference type="ARBA" id="ARBA00023163"/>
    </source>
</evidence>
<protein>
    <submittedName>
        <fullName evidence="6">LysR substrate-binding domain-containing protein</fullName>
    </submittedName>
</protein>
<dbReference type="SUPFAM" id="SSF53850">
    <property type="entry name" value="Periplasmic binding protein-like II"/>
    <property type="match status" value="1"/>
</dbReference>
<evidence type="ECO:0000256" key="2">
    <source>
        <dbReference type="ARBA" id="ARBA00023015"/>
    </source>
</evidence>
<keyword evidence="2" id="KW-0805">Transcription regulation</keyword>
<comment type="similarity">
    <text evidence="1">Belongs to the LysR transcriptional regulatory family.</text>
</comment>
<dbReference type="InterPro" id="IPR036388">
    <property type="entry name" value="WH-like_DNA-bd_sf"/>
</dbReference>
<dbReference type="PANTHER" id="PTHR30537:SF74">
    <property type="entry name" value="HTH-TYPE TRANSCRIPTIONAL REGULATOR TRPI"/>
    <property type="match status" value="1"/>
</dbReference>
<keyword evidence="3" id="KW-0238">DNA-binding</keyword>
<dbReference type="InterPro" id="IPR005119">
    <property type="entry name" value="LysR_subst-bd"/>
</dbReference>
<keyword evidence="4" id="KW-0804">Transcription</keyword>
<dbReference type="RefSeq" id="WP_320509469.1">
    <property type="nucleotide sequence ID" value="NZ_JAXCLW010000004.1"/>
</dbReference>
<keyword evidence="7" id="KW-1185">Reference proteome</keyword>
<proteinExistence type="inferred from homology"/>